<evidence type="ECO:0000256" key="3">
    <source>
        <dbReference type="ARBA" id="ARBA00023163"/>
    </source>
</evidence>
<dbReference type="Pfam" id="PF00392">
    <property type="entry name" value="GntR"/>
    <property type="match status" value="1"/>
</dbReference>
<dbReference type="PANTHER" id="PTHR43537">
    <property type="entry name" value="TRANSCRIPTIONAL REGULATOR, GNTR FAMILY"/>
    <property type="match status" value="1"/>
</dbReference>
<protein>
    <recommendedName>
        <fullName evidence="4">HTH gntR-type domain-containing protein</fullName>
    </recommendedName>
</protein>
<dbReference type="GO" id="GO:0003677">
    <property type="term" value="F:DNA binding"/>
    <property type="evidence" value="ECO:0007669"/>
    <property type="project" value="UniProtKB-KW"/>
</dbReference>
<organism evidence="5 6">
    <name type="scientific">Acetobacterium bakii</name>
    <dbReference type="NCBI Taxonomy" id="52689"/>
    <lineage>
        <taxon>Bacteria</taxon>
        <taxon>Bacillati</taxon>
        <taxon>Bacillota</taxon>
        <taxon>Clostridia</taxon>
        <taxon>Eubacteriales</taxon>
        <taxon>Eubacteriaceae</taxon>
        <taxon>Acetobacterium</taxon>
    </lineage>
</organism>
<evidence type="ECO:0000256" key="2">
    <source>
        <dbReference type="ARBA" id="ARBA00023125"/>
    </source>
</evidence>
<dbReference type="InterPro" id="IPR000524">
    <property type="entry name" value="Tscrpt_reg_HTH_GntR"/>
</dbReference>
<comment type="caution">
    <text evidence="5">The sequence shown here is derived from an EMBL/GenBank/DDBJ whole genome shotgun (WGS) entry which is preliminary data.</text>
</comment>
<evidence type="ECO:0000256" key="1">
    <source>
        <dbReference type="ARBA" id="ARBA00023015"/>
    </source>
</evidence>
<dbReference type="SUPFAM" id="SSF46785">
    <property type="entry name" value="Winged helix' DNA-binding domain"/>
    <property type="match status" value="1"/>
</dbReference>
<dbReference type="GO" id="GO:0003700">
    <property type="term" value="F:DNA-binding transcription factor activity"/>
    <property type="evidence" value="ECO:0007669"/>
    <property type="project" value="InterPro"/>
</dbReference>
<gene>
    <name evidence="5" type="ORF">AKG39_14300</name>
</gene>
<dbReference type="SUPFAM" id="SSF48008">
    <property type="entry name" value="GntR ligand-binding domain-like"/>
    <property type="match status" value="1"/>
</dbReference>
<dbReference type="STRING" id="52689.AKG39_14300"/>
<dbReference type="InterPro" id="IPR008920">
    <property type="entry name" value="TF_FadR/GntR_C"/>
</dbReference>
<dbReference type="InterPro" id="IPR036390">
    <property type="entry name" value="WH_DNA-bd_sf"/>
</dbReference>
<sequence>MVELDGKLRKKTLYSDEIREVIKQAILSEELKPGERVVETRWAKKLGVSQSPVREAIRDLEMMGYIENRPYQGAFVRKMNKKDIIDSYYVREALESAGMRYAVELITDEQLAEIHTIMDEMIQAVKDEQFELFVEKDSLFHEKIMEISQNELLIKLWKQCKIREYTSISAWMSDLTLESLAERHDCLYKALKERNLEVALASVSEHFDVLINEMKING</sequence>
<dbReference type="InterPro" id="IPR011711">
    <property type="entry name" value="GntR_C"/>
</dbReference>
<dbReference type="SMART" id="SM00345">
    <property type="entry name" value="HTH_GNTR"/>
    <property type="match status" value="1"/>
</dbReference>
<dbReference type="SMART" id="SM00895">
    <property type="entry name" value="FCD"/>
    <property type="match status" value="1"/>
</dbReference>
<reference evidence="6" key="1">
    <citation type="submission" date="2015-07" db="EMBL/GenBank/DDBJ databases">
        <title>Draft genome sequence of Acetobacterium bakii DSM 8293, a potential psychrophilic chemical producer through syngas fermentation.</title>
        <authorList>
            <person name="Song Y."/>
            <person name="Hwang S."/>
            <person name="Cho B.-K."/>
        </authorList>
    </citation>
    <scope>NUCLEOTIDE SEQUENCE [LARGE SCALE GENOMIC DNA]</scope>
    <source>
        <strain evidence="6">DSM 8239</strain>
    </source>
</reference>
<dbReference type="InterPro" id="IPR036388">
    <property type="entry name" value="WH-like_DNA-bd_sf"/>
</dbReference>
<proteinExistence type="predicted"/>
<dbReference type="RefSeq" id="WP_050741085.1">
    <property type="nucleotide sequence ID" value="NZ_LGYO01000039.1"/>
</dbReference>
<dbReference type="Gene3D" id="1.20.120.530">
    <property type="entry name" value="GntR ligand-binding domain-like"/>
    <property type="match status" value="1"/>
</dbReference>
<dbReference type="PROSITE" id="PS50949">
    <property type="entry name" value="HTH_GNTR"/>
    <property type="match status" value="1"/>
</dbReference>
<name>A0A0L6TXL8_9FIRM</name>
<feature type="domain" description="HTH gntR-type" evidence="4">
    <location>
        <begin position="12"/>
        <end position="79"/>
    </location>
</feature>
<evidence type="ECO:0000313" key="6">
    <source>
        <dbReference type="Proteomes" id="UP000036873"/>
    </source>
</evidence>
<dbReference type="AlphaFoldDB" id="A0A0L6TXL8"/>
<keyword evidence="6" id="KW-1185">Reference proteome</keyword>
<evidence type="ECO:0000313" key="5">
    <source>
        <dbReference type="EMBL" id="KNZ41006.1"/>
    </source>
</evidence>
<evidence type="ECO:0000259" key="4">
    <source>
        <dbReference type="PROSITE" id="PS50949"/>
    </source>
</evidence>
<keyword evidence="1" id="KW-0805">Transcription regulation</keyword>
<dbReference type="CDD" id="cd07377">
    <property type="entry name" value="WHTH_GntR"/>
    <property type="match status" value="1"/>
</dbReference>
<accession>A0A0L6TXL8</accession>
<dbReference type="Pfam" id="PF07729">
    <property type="entry name" value="FCD"/>
    <property type="match status" value="1"/>
</dbReference>
<dbReference type="Gene3D" id="1.10.10.10">
    <property type="entry name" value="Winged helix-like DNA-binding domain superfamily/Winged helix DNA-binding domain"/>
    <property type="match status" value="1"/>
</dbReference>
<keyword evidence="3" id="KW-0804">Transcription</keyword>
<keyword evidence="2" id="KW-0238">DNA-binding</keyword>
<dbReference type="PANTHER" id="PTHR43537:SF24">
    <property type="entry name" value="GLUCONATE OPERON TRANSCRIPTIONAL REPRESSOR"/>
    <property type="match status" value="1"/>
</dbReference>
<dbReference type="Proteomes" id="UP000036873">
    <property type="component" value="Unassembled WGS sequence"/>
</dbReference>
<dbReference type="OrthoDB" id="9781630at2"/>
<dbReference type="EMBL" id="LGYO01000039">
    <property type="protein sequence ID" value="KNZ41006.1"/>
    <property type="molecule type" value="Genomic_DNA"/>
</dbReference>